<comment type="caution">
    <text evidence="2">The sequence shown here is derived from an EMBL/GenBank/DDBJ whole genome shotgun (WGS) entry which is preliminary data.</text>
</comment>
<dbReference type="Proteomes" id="UP000275267">
    <property type="component" value="Unassembled WGS sequence"/>
</dbReference>
<feature type="region of interest" description="Disordered" evidence="1">
    <location>
        <begin position="1"/>
        <end position="108"/>
    </location>
</feature>
<dbReference type="EMBL" id="PQIB02000018">
    <property type="protein sequence ID" value="RLM55500.1"/>
    <property type="molecule type" value="Genomic_DNA"/>
</dbReference>
<organism evidence="2 3">
    <name type="scientific">Panicum miliaceum</name>
    <name type="common">Proso millet</name>
    <name type="synonym">Broomcorn millet</name>
    <dbReference type="NCBI Taxonomy" id="4540"/>
    <lineage>
        <taxon>Eukaryota</taxon>
        <taxon>Viridiplantae</taxon>
        <taxon>Streptophyta</taxon>
        <taxon>Embryophyta</taxon>
        <taxon>Tracheophyta</taxon>
        <taxon>Spermatophyta</taxon>
        <taxon>Magnoliopsida</taxon>
        <taxon>Liliopsida</taxon>
        <taxon>Poales</taxon>
        <taxon>Poaceae</taxon>
        <taxon>PACMAD clade</taxon>
        <taxon>Panicoideae</taxon>
        <taxon>Panicodae</taxon>
        <taxon>Paniceae</taxon>
        <taxon>Panicinae</taxon>
        <taxon>Panicum</taxon>
        <taxon>Panicum sect. Panicum</taxon>
    </lineage>
</organism>
<evidence type="ECO:0000313" key="3">
    <source>
        <dbReference type="Proteomes" id="UP000275267"/>
    </source>
</evidence>
<feature type="compositionally biased region" description="Basic and acidic residues" evidence="1">
    <location>
        <begin position="25"/>
        <end position="36"/>
    </location>
</feature>
<feature type="compositionally biased region" description="Basic residues" evidence="1">
    <location>
        <begin position="69"/>
        <end position="78"/>
    </location>
</feature>
<sequence>MPASGSTQALAPPTAHRGGGGGGEPAEHPHCLHLLERTAAAAPGGGGQAADAAAGERDGGPEPVARAPRAGRRRHRGRPPPPPPPSPSLRAEHRCAREQAHRAAGSSLEGCGFDIDGRRFDCEAMGLSLEASPSDAPAVHCPLHTTGTTMPRKPGAAAMSAFVDVRKGLCRGKSSELLRRVTTTRAVGTSGTLLCLPELSAGAELS</sequence>
<keyword evidence="3" id="KW-1185">Reference proteome</keyword>
<protein>
    <submittedName>
        <fullName evidence="2">Uncharacterized protein</fullName>
    </submittedName>
</protein>
<feature type="compositionally biased region" description="Basic and acidic residues" evidence="1">
    <location>
        <begin position="90"/>
        <end position="101"/>
    </location>
</feature>
<proteinExistence type="predicted"/>
<reference evidence="3" key="1">
    <citation type="journal article" date="2019" name="Nat. Commun.">
        <title>The genome of broomcorn millet.</title>
        <authorList>
            <person name="Zou C."/>
            <person name="Miki D."/>
            <person name="Li D."/>
            <person name="Tang Q."/>
            <person name="Xiao L."/>
            <person name="Rajput S."/>
            <person name="Deng P."/>
            <person name="Jia W."/>
            <person name="Huang R."/>
            <person name="Zhang M."/>
            <person name="Sun Y."/>
            <person name="Hu J."/>
            <person name="Fu X."/>
            <person name="Schnable P.S."/>
            <person name="Li F."/>
            <person name="Zhang H."/>
            <person name="Feng B."/>
            <person name="Zhu X."/>
            <person name="Liu R."/>
            <person name="Schnable J.C."/>
            <person name="Zhu J.-K."/>
            <person name="Zhang H."/>
        </authorList>
    </citation>
    <scope>NUCLEOTIDE SEQUENCE [LARGE SCALE GENOMIC DNA]</scope>
</reference>
<gene>
    <name evidence="2" type="ORF">C2845_PM10G02300</name>
</gene>
<name>A0A3L6PDA1_PANMI</name>
<evidence type="ECO:0000256" key="1">
    <source>
        <dbReference type="SAM" id="MobiDB-lite"/>
    </source>
</evidence>
<dbReference type="AlphaFoldDB" id="A0A3L6PDA1"/>
<evidence type="ECO:0000313" key="2">
    <source>
        <dbReference type="EMBL" id="RLM55500.1"/>
    </source>
</evidence>
<accession>A0A3L6PDA1</accession>